<keyword evidence="4" id="KW-1185">Reference proteome</keyword>
<accession>A0A433SCW1</accession>
<sequence length="428" mass="48025" precursor="true">MQNTLTPIRRHLTFLASALLLGLASTQASADIRVTGITTSDVQTRHENHFPFIETTDPARQRVADSINLLLQISELRANSPQADTAGPYPLDTRHELQNQTEPLQQRNYRVIYQTPRFLTLQTDIGPRTDTAQLQPGFSQRYIRNYVFDLDSGQPVTLNLLLSREGIIWLNEQLMAQRNAVYEQLLARIPAAPGHGKAHETNAEADPSQNEYTRYEDCQLWSVEETGGTVMLTSNAQALQLLPHALVMEDLDTSCLGGQTTLHGVNVKPGWHNEISYASLAPYLSAYGQCLLNGSGPCQLHYPLRPEPGLWSGTLPDGNHITLVVTSYDPHYMDGMGDDLNGYIIWNRQHLYPVRVHNERRDSSWRDHEPKPEPGTDTVPQPIFSGPFRFTTSDQVEQFLQLAFTTDGLWEYVSTTSDTQHTLSPGLP</sequence>
<evidence type="ECO:0000256" key="2">
    <source>
        <dbReference type="SAM" id="SignalP"/>
    </source>
</evidence>
<name>A0A433SCW1_9BURK</name>
<feature type="chain" id="PRO_5019574961" evidence="2">
    <location>
        <begin position="31"/>
        <end position="428"/>
    </location>
</feature>
<keyword evidence="2" id="KW-0732">Signal</keyword>
<evidence type="ECO:0000313" key="3">
    <source>
        <dbReference type="EMBL" id="RUS66583.1"/>
    </source>
</evidence>
<dbReference type="AlphaFoldDB" id="A0A433SCW1"/>
<evidence type="ECO:0000313" key="4">
    <source>
        <dbReference type="Proteomes" id="UP000286947"/>
    </source>
</evidence>
<protein>
    <submittedName>
        <fullName evidence="3">Uncharacterized protein</fullName>
    </submittedName>
</protein>
<feature type="region of interest" description="Disordered" evidence="1">
    <location>
        <begin position="359"/>
        <end position="382"/>
    </location>
</feature>
<reference evidence="3 4" key="1">
    <citation type="submission" date="2018-01" db="EMBL/GenBank/DDBJ databases">
        <title>Saezia sanguinis gen. nov., sp. nov., in the order Burkholderiales isolated from human blood.</title>
        <authorList>
            <person name="Medina-Pascual M.J."/>
            <person name="Valdezate S."/>
            <person name="Monzon S."/>
            <person name="Cuesta I."/>
            <person name="Carrasco G."/>
            <person name="Villalon P."/>
            <person name="Saez-Nieto J.A."/>
        </authorList>
    </citation>
    <scope>NUCLEOTIDE SEQUENCE [LARGE SCALE GENOMIC DNA]</scope>
    <source>
        <strain evidence="3 4">CNM695-12</strain>
    </source>
</reference>
<organism evidence="3 4">
    <name type="scientific">Saezia sanguinis</name>
    <dbReference type="NCBI Taxonomy" id="1965230"/>
    <lineage>
        <taxon>Bacteria</taxon>
        <taxon>Pseudomonadati</taxon>
        <taxon>Pseudomonadota</taxon>
        <taxon>Betaproteobacteria</taxon>
        <taxon>Burkholderiales</taxon>
        <taxon>Saeziaceae</taxon>
        <taxon>Saezia</taxon>
    </lineage>
</organism>
<comment type="caution">
    <text evidence="3">The sequence shown here is derived from an EMBL/GenBank/DDBJ whole genome shotgun (WGS) entry which is preliminary data.</text>
</comment>
<gene>
    <name evidence="3" type="ORF">CUZ56_01863</name>
</gene>
<feature type="signal peptide" evidence="2">
    <location>
        <begin position="1"/>
        <end position="30"/>
    </location>
</feature>
<proteinExistence type="predicted"/>
<evidence type="ECO:0000256" key="1">
    <source>
        <dbReference type="SAM" id="MobiDB-lite"/>
    </source>
</evidence>
<feature type="compositionally biased region" description="Basic and acidic residues" evidence="1">
    <location>
        <begin position="359"/>
        <end position="374"/>
    </location>
</feature>
<dbReference type="Proteomes" id="UP000286947">
    <property type="component" value="Unassembled WGS sequence"/>
</dbReference>
<dbReference type="EMBL" id="PQSP01000004">
    <property type="protein sequence ID" value="RUS66583.1"/>
    <property type="molecule type" value="Genomic_DNA"/>
</dbReference>